<reference evidence="1 2" key="1">
    <citation type="journal article" date="2016" name="Nat. Commun.">
        <title>Thousands of microbial genomes shed light on interconnected biogeochemical processes in an aquifer system.</title>
        <authorList>
            <person name="Anantharaman K."/>
            <person name="Brown C.T."/>
            <person name="Hug L.A."/>
            <person name="Sharon I."/>
            <person name="Castelle C.J."/>
            <person name="Probst A.J."/>
            <person name="Thomas B.C."/>
            <person name="Singh A."/>
            <person name="Wilkins M.J."/>
            <person name="Karaoz U."/>
            <person name="Brodie E.L."/>
            <person name="Williams K.H."/>
            <person name="Hubbard S.S."/>
            <person name="Banfield J.F."/>
        </authorList>
    </citation>
    <scope>NUCLEOTIDE SEQUENCE [LARGE SCALE GENOMIC DNA]</scope>
</reference>
<evidence type="ECO:0000313" key="1">
    <source>
        <dbReference type="EMBL" id="OGY85034.1"/>
    </source>
</evidence>
<accession>A0A1G2B775</accession>
<comment type="caution">
    <text evidence="1">The sequence shown here is derived from an EMBL/GenBank/DDBJ whole genome shotgun (WGS) entry which is preliminary data.</text>
</comment>
<protein>
    <submittedName>
        <fullName evidence="1">Uncharacterized protein</fullName>
    </submittedName>
</protein>
<proteinExistence type="predicted"/>
<evidence type="ECO:0000313" key="2">
    <source>
        <dbReference type="Proteomes" id="UP000179164"/>
    </source>
</evidence>
<name>A0A1G2B775_9BACT</name>
<dbReference type="EMBL" id="MHKE01000002">
    <property type="protein sequence ID" value="OGY85034.1"/>
    <property type="molecule type" value="Genomic_DNA"/>
</dbReference>
<gene>
    <name evidence="1" type="ORF">A2898_02795</name>
</gene>
<sequence>MVGAIIIIVATSMSADCVRANNTATAVESLQQIHAAEMAYQNTHGHFVASTDSLSVMPKMRDGCYYDVDLSDSGFVATMRFTSFGNRHFWTINEAGMITDVTDTKWPIPIR</sequence>
<organism evidence="1 2">
    <name type="scientific">Candidatus Kerfeldbacteria bacterium RIFCSPLOWO2_01_FULL_48_11</name>
    <dbReference type="NCBI Taxonomy" id="1798543"/>
    <lineage>
        <taxon>Bacteria</taxon>
        <taxon>Candidatus Kerfeldiibacteriota</taxon>
    </lineage>
</organism>
<dbReference type="AlphaFoldDB" id="A0A1G2B775"/>
<dbReference type="Proteomes" id="UP000179164">
    <property type="component" value="Unassembled WGS sequence"/>
</dbReference>